<comment type="subcellular location">
    <subcellularLocation>
        <location evidence="1">Membrane</location>
        <topology evidence="1">Multi-pass membrane protein</topology>
    </subcellularLocation>
</comment>
<dbReference type="InterPro" id="IPR052808">
    <property type="entry name" value="GPCR_Mth-like"/>
</dbReference>
<accession>A0A0P5TPY8</accession>
<keyword evidence="5" id="KW-0675">Receptor</keyword>
<dbReference type="GO" id="GO:0007166">
    <property type="term" value="P:cell surface receptor signaling pathway"/>
    <property type="evidence" value="ECO:0007669"/>
    <property type="project" value="InterPro"/>
</dbReference>
<dbReference type="Pfam" id="PF00002">
    <property type="entry name" value="7tm_2"/>
    <property type="match status" value="1"/>
</dbReference>
<keyword evidence="6" id="KW-1185">Reference proteome</keyword>
<evidence type="ECO:0000313" key="5">
    <source>
        <dbReference type="EMBL" id="KZS16713.1"/>
    </source>
</evidence>
<reference evidence="5 6" key="1">
    <citation type="submission" date="2016-03" db="EMBL/GenBank/DDBJ databases">
        <title>EvidentialGene: Evidence-directed Construction of Genes on Genomes.</title>
        <authorList>
            <person name="Gilbert D.G."/>
            <person name="Choi J.-H."/>
            <person name="Mockaitis K."/>
            <person name="Colbourne J."/>
            <person name="Pfrender M."/>
        </authorList>
    </citation>
    <scope>NUCLEOTIDE SEQUENCE [LARGE SCALE GENOMIC DNA]</scope>
    <source>
        <strain evidence="5 6">Xinb3</strain>
        <tissue evidence="5">Complete organism</tissue>
    </source>
</reference>
<evidence type="ECO:0000256" key="1">
    <source>
        <dbReference type="ARBA" id="ARBA00004141"/>
    </source>
</evidence>
<dbReference type="STRING" id="35525.A0A0P5TPY8"/>
<dbReference type="AlphaFoldDB" id="A0A0P5TPY8"/>
<dbReference type="GO" id="GO:0016020">
    <property type="term" value="C:membrane"/>
    <property type="evidence" value="ECO:0007669"/>
    <property type="project" value="UniProtKB-SubCell"/>
</dbReference>
<dbReference type="GO" id="GO:0004930">
    <property type="term" value="F:G protein-coupled receptor activity"/>
    <property type="evidence" value="ECO:0007669"/>
    <property type="project" value="InterPro"/>
</dbReference>
<name>A0A0P5TPY8_9CRUS</name>
<dbReference type="PANTHER" id="PTHR46953:SF1">
    <property type="entry name" value="G-PROTEIN COUPLED RECEPTOR MTH-LIKE 1-RELATED"/>
    <property type="match status" value="1"/>
</dbReference>
<keyword evidence="2" id="KW-0812">Transmembrane</keyword>
<keyword evidence="3" id="KW-1133">Transmembrane helix</keyword>
<dbReference type="Proteomes" id="UP000076858">
    <property type="component" value="Unassembled WGS sequence"/>
</dbReference>
<dbReference type="PANTHER" id="PTHR46953">
    <property type="entry name" value="G-PROTEIN COUPLED RECEPTOR MTH-LIKE 1-RELATED"/>
    <property type="match status" value="1"/>
</dbReference>
<dbReference type="CDD" id="cd15039">
    <property type="entry name" value="7tmB3_Methuselah-like"/>
    <property type="match status" value="1"/>
</dbReference>
<sequence>MCLNCESAIITLPAIAKMKERMAVLFVYLLWVCCWANIGVAGQSQSDTVQVYQKTPLTKCCKDGEFYRPGIDRCLYRTHIPNPGSRIPVLYAVEKEETFLVDADEFHLSYKLAACRIGKMATSTMEFQVFVDGSLKVTDALVLPPGQFCVNEIPSVNPANPEFVARYCVNDPCMEDKTKCLRKCCPQGLAIDSATHSCRAHPASFNLSQLTRKYGGPIGIEDKNTLTIHAGFGFKCHNEDIVMVDNFAINHDGLMQPNRHFYHFDKSGDRPTDKYCIDNFVEGNTTKMMGLRCFPPMPEVPESLIKASSIYPYMLFLSVLFLVATLMAYFLVPQLRDTKGIIVMSYVSSMAVYYMGLGIIQLFPEMPKIICSSLPVLVHFACLATFAWLNVLCFDLWWDIRKSINANEDPGRQSQHSEDPKSRRLVFYSFYGWGVPVSINIIGQVLENVQFLPEHIVTPKFDQSQCWFLIENRPPLFAYLYGPVTIMLLGNAIVVIMIVFALCKISRYSDEAPIIVIPNLSGVRISMGLFLLMVALWMTDSISLLTEQSLLTWVIADTVNILTGLTIFVIFACKKQVWQALRNRWPHCCFLGRPPSRRPIFPKSQISEMPSVPSLCDNTGSRFIIYNSKIFRQSELAGEFSSTSQGDLPSSYNSNSSDNLDLEEDIEIDVDLWNVDLDAIQVDTSRGSRPIDEREHVIV</sequence>
<proteinExistence type="predicted"/>
<evidence type="ECO:0000313" key="6">
    <source>
        <dbReference type="Proteomes" id="UP000076858"/>
    </source>
</evidence>
<organism evidence="5 6">
    <name type="scientific">Daphnia magna</name>
    <dbReference type="NCBI Taxonomy" id="35525"/>
    <lineage>
        <taxon>Eukaryota</taxon>
        <taxon>Metazoa</taxon>
        <taxon>Ecdysozoa</taxon>
        <taxon>Arthropoda</taxon>
        <taxon>Crustacea</taxon>
        <taxon>Branchiopoda</taxon>
        <taxon>Diplostraca</taxon>
        <taxon>Cladocera</taxon>
        <taxon>Anomopoda</taxon>
        <taxon>Daphniidae</taxon>
        <taxon>Daphnia</taxon>
    </lineage>
</organism>
<dbReference type="OrthoDB" id="6134459at2759"/>
<dbReference type="Gene3D" id="1.20.1070.10">
    <property type="entry name" value="Rhodopsin 7-helix transmembrane proteins"/>
    <property type="match status" value="1"/>
</dbReference>
<gene>
    <name evidence="5" type="ORF">APZ42_017273</name>
</gene>
<evidence type="ECO:0000256" key="2">
    <source>
        <dbReference type="ARBA" id="ARBA00022692"/>
    </source>
</evidence>
<evidence type="ECO:0000256" key="3">
    <source>
        <dbReference type="ARBA" id="ARBA00022989"/>
    </source>
</evidence>
<dbReference type="InterPro" id="IPR017981">
    <property type="entry name" value="GPCR_2-like_7TM"/>
</dbReference>
<protein>
    <submittedName>
        <fullName evidence="5">G-protein-coupled receptor Mth2</fullName>
    </submittedName>
</protein>
<keyword evidence="4" id="KW-0472">Membrane</keyword>
<evidence type="ECO:0000256" key="4">
    <source>
        <dbReference type="ARBA" id="ARBA00023136"/>
    </source>
</evidence>
<dbReference type="EMBL" id="LRGB01000687">
    <property type="protein sequence ID" value="KZS16713.1"/>
    <property type="molecule type" value="Genomic_DNA"/>
</dbReference>
<dbReference type="InterPro" id="IPR000832">
    <property type="entry name" value="GPCR_2_secretin-like"/>
</dbReference>
<comment type="caution">
    <text evidence="5">The sequence shown here is derived from an EMBL/GenBank/DDBJ whole genome shotgun (WGS) entry which is preliminary data.</text>
</comment>
<dbReference type="PROSITE" id="PS50261">
    <property type="entry name" value="G_PROTEIN_RECEP_F2_4"/>
    <property type="match status" value="1"/>
</dbReference>